<dbReference type="InterPro" id="IPR001036">
    <property type="entry name" value="Acrflvin-R"/>
</dbReference>
<organism evidence="9 10">
    <name type="scientific">Rubripirellula tenax</name>
    <dbReference type="NCBI Taxonomy" id="2528015"/>
    <lineage>
        <taxon>Bacteria</taxon>
        <taxon>Pseudomonadati</taxon>
        <taxon>Planctomycetota</taxon>
        <taxon>Planctomycetia</taxon>
        <taxon>Pirellulales</taxon>
        <taxon>Pirellulaceae</taxon>
        <taxon>Rubripirellula</taxon>
    </lineage>
</organism>
<dbReference type="GO" id="GO:0005886">
    <property type="term" value="C:plasma membrane"/>
    <property type="evidence" value="ECO:0007669"/>
    <property type="project" value="UniProtKB-SubCell"/>
</dbReference>
<proteinExistence type="predicted"/>
<gene>
    <name evidence="9" type="ORF">Poly51_07850</name>
</gene>
<dbReference type="EMBL" id="SJPW01000001">
    <property type="protein sequence ID" value="TWU60509.1"/>
    <property type="molecule type" value="Genomic_DNA"/>
</dbReference>
<evidence type="ECO:0000313" key="9">
    <source>
        <dbReference type="EMBL" id="TWU60509.1"/>
    </source>
</evidence>
<feature type="transmembrane region" description="Helical" evidence="7">
    <location>
        <begin position="416"/>
        <end position="436"/>
    </location>
</feature>
<accession>A0A5C6FKB6</accession>
<dbReference type="PANTHER" id="PTHR33406:SF12">
    <property type="entry name" value="BLR2997 PROTEIN"/>
    <property type="match status" value="1"/>
</dbReference>
<keyword evidence="3 7" id="KW-0812">Transmembrane</keyword>
<keyword evidence="10" id="KW-1185">Reference proteome</keyword>
<feature type="transmembrane region" description="Helical" evidence="7">
    <location>
        <begin position="281"/>
        <end position="306"/>
    </location>
</feature>
<feature type="transmembrane region" description="Helical" evidence="7">
    <location>
        <begin position="744"/>
        <end position="766"/>
    </location>
</feature>
<evidence type="ECO:0000256" key="3">
    <source>
        <dbReference type="ARBA" id="ARBA00022692"/>
    </source>
</evidence>
<evidence type="ECO:0000259" key="8">
    <source>
        <dbReference type="Pfam" id="PF03176"/>
    </source>
</evidence>
<dbReference type="RefSeq" id="WP_146454372.1">
    <property type="nucleotide sequence ID" value="NZ_SJPW01000001.1"/>
</dbReference>
<evidence type="ECO:0000256" key="6">
    <source>
        <dbReference type="SAM" id="MobiDB-lite"/>
    </source>
</evidence>
<evidence type="ECO:0000256" key="1">
    <source>
        <dbReference type="ARBA" id="ARBA00004651"/>
    </source>
</evidence>
<feature type="compositionally biased region" description="Basic and acidic residues" evidence="6">
    <location>
        <begin position="801"/>
        <end position="815"/>
    </location>
</feature>
<dbReference type="PANTHER" id="PTHR33406">
    <property type="entry name" value="MEMBRANE PROTEIN MJ1562-RELATED"/>
    <property type="match status" value="1"/>
</dbReference>
<feature type="transmembrane region" description="Helical" evidence="7">
    <location>
        <begin position="714"/>
        <end position="738"/>
    </location>
</feature>
<comment type="subcellular location">
    <subcellularLocation>
        <location evidence="1">Cell membrane</location>
        <topology evidence="1">Multi-pass membrane protein</topology>
    </subcellularLocation>
</comment>
<dbReference type="Proteomes" id="UP000318288">
    <property type="component" value="Unassembled WGS sequence"/>
</dbReference>
<reference evidence="9 10" key="1">
    <citation type="submission" date="2019-02" db="EMBL/GenBank/DDBJ databases">
        <title>Deep-cultivation of Planctomycetes and their phenomic and genomic characterization uncovers novel biology.</title>
        <authorList>
            <person name="Wiegand S."/>
            <person name="Jogler M."/>
            <person name="Boedeker C."/>
            <person name="Pinto D."/>
            <person name="Vollmers J."/>
            <person name="Rivas-Marin E."/>
            <person name="Kohn T."/>
            <person name="Peeters S.H."/>
            <person name="Heuer A."/>
            <person name="Rast P."/>
            <person name="Oberbeckmann S."/>
            <person name="Bunk B."/>
            <person name="Jeske O."/>
            <person name="Meyerdierks A."/>
            <person name="Storesund J.E."/>
            <person name="Kallscheuer N."/>
            <person name="Luecker S."/>
            <person name="Lage O.M."/>
            <person name="Pohl T."/>
            <person name="Merkel B.J."/>
            <person name="Hornburger P."/>
            <person name="Mueller R.-W."/>
            <person name="Bruemmer F."/>
            <person name="Labrenz M."/>
            <person name="Spormann A.M."/>
            <person name="Op Den Camp H."/>
            <person name="Overmann J."/>
            <person name="Amann R."/>
            <person name="Jetten M.S.M."/>
            <person name="Mascher T."/>
            <person name="Medema M.H."/>
            <person name="Devos D.P."/>
            <person name="Kaster A.-K."/>
            <person name="Ovreas L."/>
            <person name="Rohde M."/>
            <person name="Galperin M.Y."/>
            <person name="Jogler C."/>
        </authorList>
    </citation>
    <scope>NUCLEOTIDE SEQUENCE [LARGE SCALE GENOMIC DNA]</scope>
    <source>
        <strain evidence="9 10">Poly51</strain>
    </source>
</reference>
<dbReference type="PRINTS" id="PR00702">
    <property type="entry name" value="ACRIFLAVINRP"/>
</dbReference>
<evidence type="ECO:0000256" key="7">
    <source>
        <dbReference type="SAM" id="Phobius"/>
    </source>
</evidence>
<feature type="transmembrane region" description="Helical" evidence="7">
    <location>
        <begin position="255"/>
        <end position="275"/>
    </location>
</feature>
<dbReference type="Pfam" id="PF03176">
    <property type="entry name" value="MMPL"/>
    <property type="match status" value="2"/>
</dbReference>
<feature type="transmembrane region" description="Helical" evidence="7">
    <location>
        <begin position="647"/>
        <end position="667"/>
    </location>
</feature>
<sequence>MTDDERLRRRYLRQLKVGVVVLALLTIPAIVHSHAAIQSLFNRPADWVPDSLTEKAEFNDFLDHFSVAELIMVGWEESDLGSPSLDAAAAVLKPLCDETYDAQSDADVVAALPNPAPQWIANVRQACGTATPLHWAHSGTETLDQLMEATSLKRDSAVTRLQGTLVGPDGMQTALVVSIADKGLAKRRFLIPAIREMVAGLVDKEPTEIAVVGGPFEGAAVDSESIRSIQRFSPPSAVVAAVLCLLCLRSIPLTTAIVAVAVIGEGLVLAAVYYTGTPMNAILIVLPPLVFVLTVSAGIHLSNYYLDIVHEFPGVSRADAARRAMKAGVWPCALATGTTVIGLSSLMLVRLEPVRVFGGVASLGVTLTLLLLILILPGAMVLTKPRESKIKQENEKPNGLRAFAANWMRRRLARPWPMIIFFLILAAGLSIGLGRLESTVNVPRMFLPDSDIRRQYDWVEKHIGPTVTGELLLTFPLLVEDDDPLERLAVVAKAHSAVLDQGAVGGALSAMTFVPPISGGRSLSATAQRSVVRKLIRDPDSSLGRLGFIARDGEREIWRISIRMPQSESLDMGSQIEVIESTVADQMQALAGRDIVLPGDVTLTGSIVIVQKSQEILLRDLFRSFVAAFGFIALVMILMLRSIVGGLIAMVPNLFPTIALFGLMGLIRLPLDIGSVMSASVALGIAVDDTVHLLSRFGSRRARGLGQIRAAFGALSQCGWAMFQTTLVCGTSLMAYWFSDFVPTSNFALLMFGLLTMALMGVVFLLPAMMSSVLGRWLAHTIGADPTASVYADEPAEDSPADVRRMQTHQESRRR</sequence>
<dbReference type="AlphaFoldDB" id="A0A5C6FKB6"/>
<dbReference type="GO" id="GO:0022857">
    <property type="term" value="F:transmembrane transporter activity"/>
    <property type="evidence" value="ECO:0007669"/>
    <property type="project" value="InterPro"/>
</dbReference>
<evidence type="ECO:0000256" key="5">
    <source>
        <dbReference type="ARBA" id="ARBA00023136"/>
    </source>
</evidence>
<evidence type="ECO:0000313" key="10">
    <source>
        <dbReference type="Proteomes" id="UP000318288"/>
    </source>
</evidence>
<feature type="transmembrane region" description="Helical" evidence="7">
    <location>
        <begin position="360"/>
        <end position="382"/>
    </location>
</feature>
<comment type="caution">
    <text evidence="9">The sequence shown here is derived from an EMBL/GenBank/DDBJ whole genome shotgun (WGS) entry which is preliminary data.</text>
</comment>
<feature type="domain" description="Membrane transport protein MMPL" evidence="8">
    <location>
        <begin position="159"/>
        <end position="418"/>
    </location>
</feature>
<dbReference type="InterPro" id="IPR004869">
    <property type="entry name" value="MMPL_dom"/>
</dbReference>
<feature type="domain" description="Membrane transport protein MMPL" evidence="8">
    <location>
        <begin position="536"/>
        <end position="777"/>
    </location>
</feature>
<evidence type="ECO:0000256" key="2">
    <source>
        <dbReference type="ARBA" id="ARBA00022475"/>
    </source>
</evidence>
<dbReference type="SUPFAM" id="SSF82866">
    <property type="entry name" value="Multidrug efflux transporter AcrB transmembrane domain"/>
    <property type="match status" value="2"/>
</dbReference>
<feature type="transmembrane region" description="Helical" evidence="7">
    <location>
        <begin position="621"/>
        <end position="640"/>
    </location>
</feature>
<feature type="transmembrane region" description="Helical" evidence="7">
    <location>
        <begin position="327"/>
        <end position="348"/>
    </location>
</feature>
<keyword evidence="2" id="KW-1003">Cell membrane</keyword>
<keyword evidence="5 7" id="KW-0472">Membrane</keyword>
<protein>
    <submittedName>
        <fullName evidence="9">MMPL family protein</fullName>
    </submittedName>
</protein>
<evidence type="ECO:0000256" key="4">
    <source>
        <dbReference type="ARBA" id="ARBA00022989"/>
    </source>
</evidence>
<dbReference type="Gene3D" id="1.20.1640.10">
    <property type="entry name" value="Multidrug efflux transporter AcrB transmembrane domain"/>
    <property type="match status" value="2"/>
</dbReference>
<dbReference type="InterPro" id="IPR050545">
    <property type="entry name" value="Mycobact_MmpL"/>
</dbReference>
<feature type="region of interest" description="Disordered" evidence="6">
    <location>
        <begin position="791"/>
        <end position="815"/>
    </location>
</feature>
<keyword evidence="4 7" id="KW-1133">Transmembrane helix</keyword>
<dbReference type="OrthoDB" id="2112773at2"/>
<name>A0A5C6FKB6_9BACT</name>